<comment type="caution">
    <text evidence="3">The sequence shown here is derived from an EMBL/GenBank/DDBJ whole genome shotgun (WGS) entry which is preliminary data.</text>
</comment>
<keyword evidence="2" id="KW-0472">Membrane</keyword>
<feature type="compositionally biased region" description="Acidic residues" evidence="1">
    <location>
        <begin position="38"/>
        <end position="62"/>
    </location>
</feature>
<feature type="region of interest" description="Disordered" evidence="1">
    <location>
        <begin position="1"/>
        <end position="92"/>
    </location>
</feature>
<dbReference type="EMBL" id="ASPP01012640">
    <property type="protein sequence ID" value="ETO20404.1"/>
    <property type="molecule type" value="Genomic_DNA"/>
</dbReference>
<sequence length="271" mass="30347">MDHPHSLFADRHKKIQSTIGSATTRLSTLHNNRYKNDEDGDGDEDNDNDDDDNDNDDDDDVGNEPNPSELLDPTTPIHVSTPKISTKDSTMNTMTTTTTMTTSMTLTSTNTYGKLAIMPSMPFVDIPKKIQIPTLSQVLETEELRVNDKALQFDGEPNVFPHSTPVMLEHSFTRLARTPSLEQDVACLMSPASIASFAQFEANTTIIQSTPTTANVFVQSQQHTPVLESELDVNADHVLYFLIQFLICFFFALTIKCNNTLFNSCWIHHYN</sequence>
<keyword evidence="2" id="KW-0812">Transmembrane</keyword>
<proteinExistence type="predicted"/>
<accession>X6N3U8</accession>
<dbReference type="AlphaFoldDB" id="X6N3U8"/>
<name>X6N3U8_RETFI</name>
<evidence type="ECO:0000313" key="3">
    <source>
        <dbReference type="EMBL" id="ETO20404.1"/>
    </source>
</evidence>
<evidence type="ECO:0000313" key="4">
    <source>
        <dbReference type="Proteomes" id="UP000023152"/>
    </source>
</evidence>
<gene>
    <name evidence="3" type="ORF">RFI_16816</name>
</gene>
<feature type="compositionally biased region" description="Basic and acidic residues" evidence="1">
    <location>
        <begin position="1"/>
        <end position="10"/>
    </location>
</feature>
<feature type="transmembrane region" description="Helical" evidence="2">
    <location>
        <begin position="238"/>
        <end position="255"/>
    </location>
</feature>
<protein>
    <submittedName>
        <fullName evidence="3">Uncharacterized protein</fullName>
    </submittedName>
</protein>
<evidence type="ECO:0000256" key="1">
    <source>
        <dbReference type="SAM" id="MobiDB-lite"/>
    </source>
</evidence>
<evidence type="ECO:0000256" key="2">
    <source>
        <dbReference type="SAM" id="Phobius"/>
    </source>
</evidence>
<keyword evidence="4" id="KW-1185">Reference proteome</keyword>
<feature type="compositionally biased region" description="Polar residues" evidence="1">
    <location>
        <begin position="16"/>
        <end position="31"/>
    </location>
</feature>
<keyword evidence="2" id="KW-1133">Transmembrane helix</keyword>
<organism evidence="3 4">
    <name type="scientific">Reticulomyxa filosa</name>
    <dbReference type="NCBI Taxonomy" id="46433"/>
    <lineage>
        <taxon>Eukaryota</taxon>
        <taxon>Sar</taxon>
        <taxon>Rhizaria</taxon>
        <taxon>Retaria</taxon>
        <taxon>Foraminifera</taxon>
        <taxon>Monothalamids</taxon>
        <taxon>Reticulomyxidae</taxon>
        <taxon>Reticulomyxa</taxon>
    </lineage>
</organism>
<dbReference type="Proteomes" id="UP000023152">
    <property type="component" value="Unassembled WGS sequence"/>
</dbReference>
<reference evidence="3 4" key="1">
    <citation type="journal article" date="2013" name="Curr. Biol.">
        <title>The Genome of the Foraminiferan Reticulomyxa filosa.</title>
        <authorList>
            <person name="Glockner G."/>
            <person name="Hulsmann N."/>
            <person name="Schleicher M."/>
            <person name="Noegel A.A."/>
            <person name="Eichinger L."/>
            <person name="Gallinger C."/>
            <person name="Pawlowski J."/>
            <person name="Sierra R."/>
            <person name="Euteneuer U."/>
            <person name="Pillet L."/>
            <person name="Moustafa A."/>
            <person name="Platzer M."/>
            <person name="Groth M."/>
            <person name="Szafranski K."/>
            <person name="Schliwa M."/>
        </authorList>
    </citation>
    <scope>NUCLEOTIDE SEQUENCE [LARGE SCALE GENOMIC DNA]</scope>
</reference>